<reference evidence="2 3" key="1">
    <citation type="journal article" date="2016" name="G3 (Bethesda)">
        <title>First Draft Assembly and Annotation of the Genome of a California Endemic Oak Quercus lobata Nee (Fagaceae).</title>
        <authorList>
            <person name="Sork V.L."/>
            <person name="Fitz-Gibbon S.T."/>
            <person name="Puiu D."/>
            <person name="Crepeau M."/>
            <person name="Gugger P.F."/>
            <person name="Sherman R."/>
            <person name="Stevens K."/>
            <person name="Langley C.H."/>
            <person name="Pellegrini M."/>
            <person name="Salzberg S.L."/>
        </authorList>
    </citation>
    <scope>NUCLEOTIDE SEQUENCE [LARGE SCALE GENOMIC DNA]</scope>
    <source>
        <strain evidence="2 3">cv. SW786</strain>
    </source>
</reference>
<dbReference type="PANTHER" id="PTHR34115">
    <property type="entry name" value="PROTEIN, PUTATIVE-RELATED"/>
    <property type="match status" value="1"/>
</dbReference>
<dbReference type="InterPro" id="IPR053258">
    <property type="entry name" value="Ca-permeable_cation_channel"/>
</dbReference>
<dbReference type="Gramene" id="QL07p007744:mrna">
    <property type="protein sequence ID" value="QL07p007744:mrna"/>
    <property type="gene ID" value="QL07p007744"/>
</dbReference>
<keyword evidence="1" id="KW-0812">Transmembrane</keyword>
<accession>A0A7N2M2Q7</accession>
<dbReference type="Proteomes" id="UP000594261">
    <property type="component" value="Chromosome 7"/>
</dbReference>
<reference evidence="2" key="2">
    <citation type="submission" date="2021-01" db="UniProtKB">
        <authorList>
            <consortium name="EnsemblPlants"/>
        </authorList>
    </citation>
    <scope>IDENTIFICATION</scope>
</reference>
<dbReference type="PANTHER" id="PTHR34115:SF17">
    <property type="entry name" value="PROTEIN, PUTATIVE-RELATED"/>
    <property type="match status" value="1"/>
</dbReference>
<evidence type="ECO:0000313" key="3">
    <source>
        <dbReference type="Proteomes" id="UP000594261"/>
    </source>
</evidence>
<keyword evidence="1" id="KW-1133">Transmembrane helix</keyword>
<keyword evidence="3" id="KW-1185">Reference proteome</keyword>
<protein>
    <submittedName>
        <fullName evidence="2">Uncharacterized protein</fullName>
    </submittedName>
</protein>
<dbReference type="EMBL" id="LRBV02000007">
    <property type="status" value="NOT_ANNOTATED_CDS"/>
    <property type="molecule type" value="Genomic_DNA"/>
</dbReference>
<dbReference type="AlphaFoldDB" id="A0A7N2M2Q7"/>
<organism evidence="2 3">
    <name type="scientific">Quercus lobata</name>
    <name type="common">Valley oak</name>
    <dbReference type="NCBI Taxonomy" id="97700"/>
    <lineage>
        <taxon>Eukaryota</taxon>
        <taxon>Viridiplantae</taxon>
        <taxon>Streptophyta</taxon>
        <taxon>Embryophyta</taxon>
        <taxon>Tracheophyta</taxon>
        <taxon>Spermatophyta</taxon>
        <taxon>Magnoliopsida</taxon>
        <taxon>eudicotyledons</taxon>
        <taxon>Gunneridae</taxon>
        <taxon>Pentapetalae</taxon>
        <taxon>rosids</taxon>
        <taxon>fabids</taxon>
        <taxon>Fagales</taxon>
        <taxon>Fagaceae</taxon>
        <taxon>Quercus</taxon>
    </lineage>
</organism>
<evidence type="ECO:0000256" key="1">
    <source>
        <dbReference type="SAM" id="Phobius"/>
    </source>
</evidence>
<sequence length="117" mass="12849">MESNNPRPEGQQELGSSMTVHGIFGFLIILLLTLLQVNYQNSGNPFETHGATMLLFILAVFVYAIALAGISQPTPNSSYLPILRVTPTDSPVLSTNFPIDQSVYLSSIQNIEWLVPK</sequence>
<proteinExistence type="predicted"/>
<feature type="transmembrane region" description="Helical" evidence="1">
    <location>
        <begin position="20"/>
        <end position="39"/>
    </location>
</feature>
<dbReference type="InParanoid" id="A0A7N2M2Q7"/>
<name>A0A7N2M2Q7_QUELO</name>
<evidence type="ECO:0000313" key="2">
    <source>
        <dbReference type="EnsemblPlants" id="QL07p007744:mrna"/>
    </source>
</evidence>
<keyword evidence="1" id="KW-0472">Membrane</keyword>
<dbReference type="EnsemblPlants" id="QL07p007744:mrna">
    <property type="protein sequence ID" value="QL07p007744:mrna"/>
    <property type="gene ID" value="QL07p007744"/>
</dbReference>
<feature type="transmembrane region" description="Helical" evidence="1">
    <location>
        <begin position="51"/>
        <end position="70"/>
    </location>
</feature>